<gene>
    <name evidence="8" type="ORF">MGAL_10B012114</name>
    <name evidence="9" type="ORF">MGAL_10B076343</name>
</gene>
<evidence type="ECO:0000313" key="9">
    <source>
        <dbReference type="EMBL" id="VDI43557.1"/>
    </source>
</evidence>
<comment type="similarity">
    <text evidence="2">Belongs to the mab-21 family.</text>
</comment>
<keyword evidence="5" id="KW-0479">Metal-binding</keyword>
<keyword evidence="4" id="KW-0548">Nucleotidyltransferase</keyword>
<dbReference type="EMBL" id="UYJE01005097">
    <property type="protein sequence ID" value="VDI33852.1"/>
    <property type="molecule type" value="Genomic_DNA"/>
</dbReference>
<dbReference type="Pfam" id="PF20266">
    <property type="entry name" value="Mab-21_C"/>
    <property type="match status" value="1"/>
</dbReference>
<accession>A0A8B6EIH3</accession>
<dbReference type="GO" id="GO:0016779">
    <property type="term" value="F:nucleotidyltransferase activity"/>
    <property type="evidence" value="ECO:0007669"/>
    <property type="project" value="UniProtKB-KW"/>
</dbReference>
<sequence length="615" mass="71502">MNTVCDHLSSEDNKVYITSGSFGEGLEMRGSDIDIMFVLKRIEVHEKIKSILFNPTKTYFTLMTKDTKPGFAMLRLISSQSHRMLEYCETFRKDNYLSNALFRKRYLNEVCPVEHGPCVSDTDGLADLAHCLHSTSWVKPASGWISRSNESWPNENTKKMITNYGVLFVPIGAKGSPHEEFEWRMSFSVGEKFLIFTFSHTQLLCYALMKILLKDVINADSRCKDLICSYYLKTIIFWISEETQPSVWTPDNLIPCFMRCFSRLIYCVQYQVCPHYFIPENNMFENKIEGLNRDNLIDTLRVLFSYGWQCILFPKQISPVQVLSSSVQNDQSFLYYDDLNQLLKSSTFVRVTSLTDKHYNFCRSVHTTISCNSKKLKFIHEYFMSWVCNLKCQSIYVSSTIRNKNQYKQHKTCLSYLLMSINHDTVSVWLMLASLFYKEKQYNKCVILILYALSKCTIDKLIRGTELSVTQRLVIKWYLIYKQGVVRSLKFVLVDNVIFATSAFIPLELLIVESGYEIPPIVYAHFMSFLCHYHMNNMRECRSSLRDLQLTIAENYFMGKDKCPKALSYYCLGTSLQLMGENVSAKLAFIETVKLLYSYPFLIKPLKRLSMTASM</sequence>
<protein>
    <recommendedName>
        <fullName evidence="7">Mab-21-like HhH/H2TH-like domain-containing protein</fullName>
    </recommendedName>
</protein>
<evidence type="ECO:0000256" key="3">
    <source>
        <dbReference type="ARBA" id="ARBA00022679"/>
    </source>
</evidence>
<evidence type="ECO:0000256" key="5">
    <source>
        <dbReference type="ARBA" id="ARBA00022723"/>
    </source>
</evidence>
<reference evidence="8" key="1">
    <citation type="submission" date="2018-11" db="EMBL/GenBank/DDBJ databases">
        <authorList>
            <person name="Alioto T."/>
            <person name="Alioto T."/>
        </authorList>
    </citation>
    <scope>NUCLEOTIDE SEQUENCE</scope>
</reference>
<dbReference type="Gene3D" id="1.10.1410.40">
    <property type="match status" value="1"/>
</dbReference>
<dbReference type="PANTHER" id="PTHR10656">
    <property type="entry name" value="CELL FATE DETERMINING PROTEIN MAB21-RELATED"/>
    <property type="match status" value="1"/>
</dbReference>
<comment type="cofactor">
    <cofactor evidence="1">
        <name>Mg(2+)</name>
        <dbReference type="ChEBI" id="CHEBI:18420"/>
    </cofactor>
</comment>
<feature type="domain" description="Mab-21-like HhH/H2TH-like" evidence="7">
    <location>
        <begin position="205"/>
        <end position="297"/>
    </location>
</feature>
<dbReference type="Proteomes" id="UP000596742">
    <property type="component" value="Unassembled WGS sequence"/>
</dbReference>
<dbReference type="OrthoDB" id="6166384at2759"/>
<evidence type="ECO:0000259" key="7">
    <source>
        <dbReference type="Pfam" id="PF20266"/>
    </source>
</evidence>
<keyword evidence="6" id="KW-0460">Magnesium</keyword>
<evidence type="ECO:0000256" key="6">
    <source>
        <dbReference type="ARBA" id="ARBA00022842"/>
    </source>
</evidence>
<evidence type="ECO:0000256" key="1">
    <source>
        <dbReference type="ARBA" id="ARBA00001946"/>
    </source>
</evidence>
<keyword evidence="3" id="KW-0808">Transferase</keyword>
<dbReference type="GO" id="GO:0046872">
    <property type="term" value="F:metal ion binding"/>
    <property type="evidence" value="ECO:0007669"/>
    <property type="project" value="UniProtKB-KW"/>
</dbReference>
<proteinExistence type="inferred from homology"/>
<evidence type="ECO:0000256" key="2">
    <source>
        <dbReference type="ARBA" id="ARBA00008307"/>
    </source>
</evidence>
<evidence type="ECO:0000256" key="4">
    <source>
        <dbReference type="ARBA" id="ARBA00022695"/>
    </source>
</evidence>
<dbReference type="AlphaFoldDB" id="A0A8B6EIH3"/>
<comment type="caution">
    <text evidence="8">The sequence shown here is derived from an EMBL/GenBank/DDBJ whole genome shotgun (WGS) entry which is preliminary data.</text>
</comment>
<name>A0A8B6EIH3_MYTGA</name>
<dbReference type="PANTHER" id="PTHR10656:SF42">
    <property type="entry name" value="CYCLIC GMP-AMP SYNTHASE-LIKE PROTEIN-RELATED"/>
    <property type="match status" value="1"/>
</dbReference>
<organism evidence="8 10">
    <name type="scientific">Mytilus galloprovincialis</name>
    <name type="common">Mediterranean mussel</name>
    <dbReference type="NCBI Taxonomy" id="29158"/>
    <lineage>
        <taxon>Eukaryota</taxon>
        <taxon>Metazoa</taxon>
        <taxon>Spiralia</taxon>
        <taxon>Lophotrochozoa</taxon>
        <taxon>Mollusca</taxon>
        <taxon>Bivalvia</taxon>
        <taxon>Autobranchia</taxon>
        <taxon>Pteriomorphia</taxon>
        <taxon>Mytilida</taxon>
        <taxon>Mytiloidea</taxon>
        <taxon>Mytilidae</taxon>
        <taxon>Mytilinae</taxon>
        <taxon>Mytilus</taxon>
    </lineage>
</organism>
<dbReference type="InterPro" id="IPR046906">
    <property type="entry name" value="Mab-21_HhH/H2TH-like"/>
</dbReference>
<dbReference type="InterPro" id="IPR024810">
    <property type="entry name" value="MAB21L/cGLR"/>
</dbReference>
<evidence type="ECO:0000313" key="10">
    <source>
        <dbReference type="Proteomes" id="UP000596742"/>
    </source>
</evidence>
<keyword evidence="10" id="KW-1185">Reference proteome</keyword>
<dbReference type="SMART" id="SM01265">
    <property type="entry name" value="Mab-21"/>
    <property type="match status" value="1"/>
</dbReference>
<evidence type="ECO:0000313" key="8">
    <source>
        <dbReference type="EMBL" id="VDI33852.1"/>
    </source>
</evidence>
<dbReference type="EMBL" id="UYJE01006157">
    <property type="protein sequence ID" value="VDI43557.1"/>
    <property type="molecule type" value="Genomic_DNA"/>
</dbReference>